<keyword evidence="3" id="KW-0963">Cytoplasm</keyword>
<comment type="similarity">
    <text evidence="2">Belongs to the TPX2 family.</text>
</comment>
<evidence type="ECO:0000259" key="6">
    <source>
        <dbReference type="Pfam" id="PF06886"/>
    </source>
</evidence>
<evidence type="ECO:0000313" key="7">
    <source>
        <dbReference type="EnsemblMetazoa" id="XP_022656857"/>
    </source>
</evidence>
<feature type="coiled-coil region" evidence="5">
    <location>
        <begin position="72"/>
        <end position="119"/>
    </location>
</feature>
<sequence>MASSEQVPAVLARSEIARRRFEQKLEQNEVYAQGRRKFHARECEVTRRKPFQPVLFHNFTTPDHVVLHSTARAEERRKFDELLDEKNREKIKVAEKERIRREEAEKEALKTYRQRLEFKARPLPGVYRGEPYRVLPSAKELTVPTTPVVLKRSNSK</sequence>
<comment type="subcellular location">
    <subcellularLocation>
        <location evidence="1">Cytoplasm</location>
        <location evidence="1">Cytoskeleton</location>
    </subcellularLocation>
</comment>
<accession>A0A7M7JW31</accession>
<evidence type="ECO:0000256" key="2">
    <source>
        <dbReference type="ARBA" id="ARBA00005885"/>
    </source>
</evidence>
<evidence type="ECO:0000256" key="3">
    <source>
        <dbReference type="ARBA" id="ARBA00022490"/>
    </source>
</evidence>
<dbReference type="EnsemblMetazoa" id="XM_022801122">
    <property type="protein sequence ID" value="XP_022656857"/>
    <property type="gene ID" value="LOC111248579"/>
</dbReference>
<organism evidence="7 8">
    <name type="scientific">Varroa destructor</name>
    <name type="common">Honeybee mite</name>
    <dbReference type="NCBI Taxonomy" id="109461"/>
    <lineage>
        <taxon>Eukaryota</taxon>
        <taxon>Metazoa</taxon>
        <taxon>Ecdysozoa</taxon>
        <taxon>Arthropoda</taxon>
        <taxon>Chelicerata</taxon>
        <taxon>Arachnida</taxon>
        <taxon>Acari</taxon>
        <taxon>Parasitiformes</taxon>
        <taxon>Mesostigmata</taxon>
        <taxon>Gamasina</taxon>
        <taxon>Dermanyssoidea</taxon>
        <taxon>Varroidae</taxon>
        <taxon>Varroa</taxon>
    </lineage>
</organism>
<evidence type="ECO:0000313" key="8">
    <source>
        <dbReference type="Proteomes" id="UP000594260"/>
    </source>
</evidence>
<dbReference type="OrthoDB" id="1684416at2759"/>
<evidence type="ECO:0000256" key="4">
    <source>
        <dbReference type="ARBA" id="ARBA00023212"/>
    </source>
</evidence>
<keyword evidence="5" id="KW-0175">Coiled coil</keyword>
<feature type="domain" description="TPX2 C-terminal" evidence="6">
    <location>
        <begin position="66"/>
        <end position="130"/>
    </location>
</feature>
<reference evidence="7" key="1">
    <citation type="submission" date="2021-01" db="UniProtKB">
        <authorList>
            <consortium name="EnsemblMetazoa"/>
        </authorList>
    </citation>
    <scope>IDENTIFICATION</scope>
</reference>
<dbReference type="GeneID" id="111248579"/>
<evidence type="ECO:0000256" key="1">
    <source>
        <dbReference type="ARBA" id="ARBA00004245"/>
    </source>
</evidence>
<protein>
    <recommendedName>
        <fullName evidence="6">TPX2 C-terminal domain-containing protein</fullName>
    </recommendedName>
</protein>
<evidence type="ECO:0000256" key="5">
    <source>
        <dbReference type="SAM" id="Coils"/>
    </source>
</evidence>
<dbReference type="Proteomes" id="UP000594260">
    <property type="component" value="Unplaced"/>
</dbReference>
<keyword evidence="8" id="KW-1185">Reference proteome</keyword>
<dbReference type="GO" id="GO:0005856">
    <property type="term" value="C:cytoskeleton"/>
    <property type="evidence" value="ECO:0007669"/>
    <property type="project" value="UniProtKB-SubCell"/>
</dbReference>
<proteinExistence type="inferred from homology"/>
<keyword evidence="4" id="KW-0206">Cytoskeleton</keyword>
<name>A0A7M7JW31_VARDE</name>
<dbReference type="Pfam" id="PF06886">
    <property type="entry name" value="TPX2"/>
    <property type="match status" value="1"/>
</dbReference>
<dbReference type="AlphaFoldDB" id="A0A7M7JW31"/>
<dbReference type="InParanoid" id="A0A7M7JW31"/>
<dbReference type="RefSeq" id="XP_022656857.1">
    <property type="nucleotide sequence ID" value="XM_022801122.1"/>
</dbReference>
<dbReference type="InterPro" id="IPR027329">
    <property type="entry name" value="TPX2_C"/>
</dbReference>
<dbReference type="KEGG" id="vde:111248579"/>